<evidence type="ECO:0000256" key="1">
    <source>
        <dbReference type="SAM" id="Phobius"/>
    </source>
</evidence>
<dbReference type="AlphaFoldDB" id="A0A1Y2ETT0"/>
<keyword evidence="1" id="KW-0812">Transmembrane</keyword>
<dbReference type="Proteomes" id="UP000193920">
    <property type="component" value="Unassembled WGS sequence"/>
</dbReference>
<dbReference type="SUPFAM" id="SSF53474">
    <property type="entry name" value="alpha/beta-Hydrolases"/>
    <property type="match status" value="1"/>
</dbReference>
<organism evidence="3 4">
    <name type="scientific">Neocallimastix californiae</name>
    <dbReference type="NCBI Taxonomy" id="1754190"/>
    <lineage>
        <taxon>Eukaryota</taxon>
        <taxon>Fungi</taxon>
        <taxon>Fungi incertae sedis</taxon>
        <taxon>Chytridiomycota</taxon>
        <taxon>Chytridiomycota incertae sedis</taxon>
        <taxon>Neocallimastigomycetes</taxon>
        <taxon>Neocallimastigales</taxon>
        <taxon>Neocallimastigaceae</taxon>
        <taxon>Neocallimastix</taxon>
    </lineage>
</organism>
<protein>
    <recommendedName>
        <fullName evidence="2">BD-FAE-like domain-containing protein</fullName>
    </recommendedName>
</protein>
<proteinExistence type="predicted"/>
<evidence type="ECO:0000313" key="4">
    <source>
        <dbReference type="Proteomes" id="UP000193920"/>
    </source>
</evidence>
<dbReference type="Pfam" id="PF20434">
    <property type="entry name" value="BD-FAE"/>
    <property type="match status" value="1"/>
</dbReference>
<keyword evidence="1" id="KW-0472">Membrane</keyword>
<name>A0A1Y2ETT0_9FUNG</name>
<reference evidence="3 4" key="1">
    <citation type="submission" date="2016-08" db="EMBL/GenBank/DDBJ databases">
        <title>A Parts List for Fungal Cellulosomes Revealed by Comparative Genomics.</title>
        <authorList>
            <consortium name="DOE Joint Genome Institute"/>
            <person name="Haitjema C.H."/>
            <person name="Gilmore S.P."/>
            <person name="Henske J.K."/>
            <person name="Solomon K.V."/>
            <person name="De Groot R."/>
            <person name="Kuo A."/>
            <person name="Mondo S.J."/>
            <person name="Salamov A.A."/>
            <person name="Labutti K."/>
            <person name="Zhao Z."/>
            <person name="Chiniquy J."/>
            <person name="Barry K."/>
            <person name="Brewer H.M."/>
            <person name="Purvine S.O."/>
            <person name="Wright A.T."/>
            <person name="Boxma B."/>
            <person name="Van Alen T."/>
            <person name="Hackstein J.H."/>
            <person name="Baker S.E."/>
            <person name="Grigoriev I.V."/>
            <person name="O'Malley M.A."/>
        </authorList>
    </citation>
    <scope>NUCLEOTIDE SEQUENCE [LARGE SCALE GENOMIC DNA]</scope>
    <source>
        <strain evidence="3 4">G1</strain>
    </source>
</reference>
<sequence>MKIFINYCSKDKEGFMGEFFQKHGFVSVVENYRLYPETDNIDEMVEDIYHTFQWALNIIAIYGGNGSQFTLIGHFVGVHLATLTAVKVLKIMIPKLKMNFLILLNKYLIMINIYYKI</sequence>
<dbReference type="InterPro" id="IPR029058">
    <property type="entry name" value="AB_hydrolase_fold"/>
</dbReference>
<keyword evidence="1" id="KW-1133">Transmembrane helix</keyword>
<keyword evidence="4" id="KW-1185">Reference proteome</keyword>
<dbReference type="STRING" id="1754190.A0A1Y2ETT0"/>
<evidence type="ECO:0000259" key="2">
    <source>
        <dbReference type="Pfam" id="PF20434"/>
    </source>
</evidence>
<accession>A0A1Y2ETT0</accession>
<comment type="caution">
    <text evidence="3">The sequence shown here is derived from an EMBL/GenBank/DDBJ whole genome shotgun (WGS) entry which is preliminary data.</text>
</comment>
<gene>
    <name evidence="3" type="ORF">LY90DRAFT_502516</name>
</gene>
<evidence type="ECO:0000313" key="3">
    <source>
        <dbReference type="EMBL" id="ORY74714.1"/>
    </source>
</evidence>
<dbReference type="Gene3D" id="3.40.50.1820">
    <property type="entry name" value="alpha/beta hydrolase"/>
    <property type="match status" value="1"/>
</dbReference>
<feature type="transmembrane region" description="Helical" evidence="1">
    <location>
        <begin position="96"/>
        <end position="115"/>
    </location>
</feature>
<dbReference type="OrthoDB" id="6495301at2759"/>
<dbReference type="InterPro" id="IPR049492">
    <property type="entry name" value="BD-FAE-like_dom"/>
</dbReference>
<dbReference type="EMBL" id="MCOG01000028">
    <property type="protein sequence ID" value="ORY74714.1"/>
    <property type="molecule type" value="Genomic_DNA"/>
</dbReference>
<feature type="domain" description="BD-FAE-like" evidence="2">
    <location>
        <begin position="11"/>
        <end position="87"/>
    </location>
</feature>